<dbReference type="InterPro" id="IPR000626">
    <property type="entry name" value="Ubiquitin-like_dom"/>
</dbReference>
<name>A0A8C4R919_EPTBU</name>
<dbReference type="SUPFAM" id="SSF54236">
    <property type="entry name" value="Ubiquitin-like"/>
    <property type="match status" value="1"/>
</dbReference>
<keyword evidence="4" id="KW-1185">Reference proteome</keyword>
<dbReference type="InterPro" id="IPR029071">
    <property type="entry name" value="Ubiquitin-like_domsf"/>
</dbReference>
<dbReference type="PROSITE" id="PS50053">
    <property type="entry name" value="UBIQUITIN_2"/>
    <property type="match status" value="1"/>
</dbReference>
<dbReference type="Gene3D" id="3.10.20.90">
    <property type="entry name" value="Phosphatidylinositol 3-kinase Catalytic Subunit, Chain A, domain 1"/>
    <property type="match status" value="1"/>
</dbReference>
<dbReference type="PANTHER" id="PTHR46728:SF1">
    <property type="entry name" value="AN1-TYPE ZINC FINGER PROTEIN 4"/>
    <property type="match status" value="1"/>
</dbReference>
<dbReference type="Pfam" id="PF00240">
    <property type="entry name" value="ubiquitin"/>
    <property type="match status" value="1"/>
</dbReference>
<dbReference type="Proteomes" id="UP000694388">
    <property type="component" value="Unplaced"/>
</dbReference>
<feature type="region of interest" description="Disordered" evidence="1">
    <location>
        <begin position="271"/>
        <end position="294"/>
    </location>
</feature>
<dbReference type="CDD" id="cd01802">
    <property type="entry name" value="Ubl_ZFAND4"/>
    <property type="match status" value="1"/>
</dbReference>
<evidence type="ECO:0000313" key="3">
    <source>
        <dbReference type="Ensembl" id="ENSEBUP00000026872.1"/>
    </source>
</evidence>
<protein>
    <recommendedName>
        <fullName evidence="2">Ubiquitin-like domain-containing protein</fullName>
    </recommendedName>
</protein>
<dbReference type="PANTHER" id="PTHR46728">
    <property type="entry name" value="AN1-TYPE ZINC FINGER PROTEIN 4"/>
    <property type="match status" value="1"/>
</dbReference>
<reference evidence="3" key="1">
    <citation type="submission" date="2025-08" db="UniProtKB">
        <authorList>
            <consortium name="Ensembl"/>
        </authorList>
    </citation>
    <scope>IDENTIFICATION</scope>
</reference>
<accession>A0A8C4R919</accession>
<dbReference type="PRINTS" id="PR00348">
    <property type="entry name" value="UBIQUITIN"/>
</dbReference>
<dbReference type="InterPro" id="IPR053061">
    <property type="entry name" value="AN1-type_zinc_finger"/>
</dbReference>
<dbReference type="SMART" id="SM00213">
    <property type="entry name" value="UBQ"/>
    <property type="match status" value="1"/>
</dbReference>
<evidence type="ECO:0000259" key="2">
    <source>
        <dbReference type="PROSITE" id="PS50053"/>
    </source>
</evidence>
<sequence>MNSQTFINSPSLSPSRVRTDRAFVRTAPHPTIQRRRTFGGNRPDKSSKSGFVCFTDIPGIFITRPLICTWSDRGLILQWIKANESPVSSGGRFTSRTCGLLRNMPWRGPSHCSREDSPVPFQFSFLKNMNIFVETLTGASFELRVSLVETIFNVKVKVEILEGIPVSQQHLIWCNTELQDDYCLQDYNIADGATVRLVLAMRGGPVNTRRVALEDVQIPYFPESPPLETNPQLALLVLQQGDHIDLLRVVDRGDGTLSPLSETLSESSLYERCTGSPTGVSEMGKAKAPRTTKGQRLKEDAVMKKKMLSLRSQLQFGSTSKRTKKDDAKLCPRSPMVHFGISPLSPSHDSRCLLPSLDVHCTISRPEGQVIRMPARTTTLPECFQGTLLPDYNSAGNDVEHSPTSSLLGVCCNASSLDGFGQVDAADSLAEQLSRVSVCGTTKKSCCARTSSLNEEVNFDGLEASLAAMALTPAAIPAKTQKMPHLTRYNEPEKAPLNADLVACPVFHSSSIPPSKEPKGRCSLSDRKRPSICGESRYKMAAIINCPSRCKNSKIPRRVRQSSNEINKVTWSPLPSSTDHGGTKSGVDCRGRMYKESSLSHFRPPHITGHNNPSTFCSAIRRKFWRNTRDDHSWPPATLQSLHCHHFLQ</sequence>
<evidence type="ECO:0000256" key="1">
    <source>
        <dbReference type="SAM" id="MobiDB-lite"/>
    </source>
</evidence>
<dbReference type="GeneTree" id="ENSGT00940000155716"/>
<proteinExistence type="predicted"/>
<evidence type="ECO:0000313" key="4">
    <source>
        <dbReference type="Proteomes" id="UP000694388"/>
    </source>
</evidence>
<feature type="domain" description="Ubiquitin-like" evidence="2">
    <location>
        <begin position="129"/>
        <end position="204"/>
    </location>
</feature>
<organism evidence="3 4">
    <name type="scientific">Eptatretus burgeri</name>
    <name type="common">Inshore hagfish</name>
    <dbReference type="NCBI Taxonomy" id="7764"/>
    <lineage>
        <taxon>Eukaryota</taxon>
        <taxon>Metazoa</taxon>
        <taxon>Chordata</taxon>
        <taxon>Craniata</taxon>
        <taxon>Vertebrata</taxon>
        <taxon>Cyclostomata</taxon>
        <taxon>Myxini</taxon>
        <taxon>Myxiniformes</taxon>
        <taxon>Myxinidae</taxon>
        <taxon>Eptatretinae</taxon>
        <taxon>Eptatretus</taxon>
    </lineage>
</organism>
<dbReference type="AlphaFoldDB" id="A0A8C4R919"/>
<dbReference type="Ensembl" id="ENSEBUT00000027448.1">
    <property type="protein sequence ID" value="ENSEBUP00000026872.1"/>
    <property type="gene ID" value="ENSEBUG00000016535.1"/>
</dbReference>
<reference evidence="3" key="2">
    <citation type="submission" date="2025-09" db="UniProtKB">
        <authorList>
            <consortium name="Ensembl"/>
        </authorList>
    </citation>
    <scope>IDENTIFICATION</scope>
</reference>
<dbReference type="InterPro" id="IPR019956">
    <property type="entry name" value="Ubiquitin_dom"/>
</dbReference>